<dbReference type="Proteomes" id="UP001501586">
    <property type="component" value="Unassembled WGS sequence"/>
</dbReference>
<sequence>MRRIPRESQFYDRFVELAGYLQDGNLVLAELSGIPVEQRRSAAERMQEICDAADAAAGAVLRRLRENYITPLDRQDLLLLSELLRSTCHALDGVGFAMTSSAFGELPVGALEMLALLSTQADQTQRMTQRLRGKPDQWEYVETMDRLYQRSLSLQQQISDAVPASRQGLTYVAAAMQLSAAFVEAARSYREIGRIVGVIAVKES</sequence>
<dbReference type="Gene3D" id="1.20.58.220">
    <property type="entry name" value="Phosphate transport system protein phou homolog 2, domain 2"/>
    <property type="match status" value="1"/>
</dbReference>
<accession>A0ABP8EGU5</accession>
<gene>
    <name evidence="1" type="ORF">GCM10022261_06960</name>
</gene>
<name>A0ABP8EGU5_9MICO</name>
<organism evidence="1 2">
    <name type="scientific">Brevibacterium daeguense</name>
    <dbReference type="NCBI Taxonomy" id="909936"/>
    <lineage>
        <taxon>Bacteria</taxon>
        <taxon>Bacillati</taxon>
        <taxon>Actinomycetota</taxon>
        <taxon>Actinomycetes</taxon>
        <taxon>Micrococcales</taxon>
        <taxon>Brevibacteriaceae</taxon>
        <taxon>Brevibacterium</taxon>
    </lineage>
</organism>
<dbReference type="EMBL" id="BAABAZ010000004">
    <property type="protein sequence ID" value="GAA4283165.1"/>
    <property type="molecule type" value="Genomic_DNA"/>
</dbReference>
<dbReference type="InterPro" id="IPR038078">
    <property type="entry name" value="PhoU-like_sf"/>
</dbReference>
<evidence type="ECO:0000313" key="2">
    <source>
        <dbReference type="Proteomes" id="UP001501586"/>
    </source>
</evidence>
<comment type="caution">
    <text evidence="1">The sequence shown here is derived from an EMBL/GenBank/DDBJ whole genome shotgun (WGS) entry which is preliminary data.</text>
</comment>
<protein>
    <recommendedName>
        <fullName evidence="3">Phosphate transport regulator</fullName>
    </recommendedName>
</protein>
<evidence type="ECO:0000313" key="1">
    <source>
        <dbReference type="EMBL" id="GAA4283165.1"/>
    </source>
</evidence>
<proteinExistence type="predicted"/>
<keyword evidence="2" id="KW-1185">Reference proteome</keyword>
<reference evidence="2" key="1">
    <citation type="journal article" date="2019" name="Int. J. Syst. Evol. Microbiol.">
        <title>The Global Catalogue of Microorganisms (GCM) 10K type strain sequencing project: providing services to taxonomists for standard genome sequencing and annotation.</title>
        <authorList>
            <consortium name="The Broad Institute Genomics Platform"/>
            <consortium name="The Broad Institute Genome Sequencing Center for Infectious Disease"/>
            <person name="Wu L."/>
            <person name="Ma J."/>
        </authorList>
    </citation>
    <scope>NUCLEOTIDE SEQUENCE [LARGE SCALE GENOMIC DNA]</scope>
    <source>
        <strain evidence="2">JCM 17458</strain>
    </source>
</reference>
<evidence type="ECO:0008006" key="3">
    <source>
        <dbReference type="Google" id="ProtNLM"/>
    </source>
</evidence>